<reference evidence="1 2" key="1">
    <citation type="journal article" date="2020" name="BMC Genomics">
        <title>Intraspecific diversification of the crop wild relative Brassica cretica Lam. using demographic model selection.</title>
        <authorList>
            <person name="Kioukis A."/>
            <person name="Michalopoulou V.A."/>
            <person name="Briers L."/>
            <person name="Pirintsos S."/>
            <person name="Studholme D.J."/>
            <person name="Pavlidis P."/>
            <person name="Sarris P.F."/>
        </authorList>
    </citation>
    <scope>NUCLEOTIDE SEQUENCE [LARGE SCALE GENOMIC DNA]</scope>
    <source>
        <strain evidence="2">cv. PFS-1207/04</strain>
    </source>
</reference>
<evidence type="ECO:0000313" key="2">
    <source>
        <dbReference type="Proteomes" id="UP000266723"/>
    </source>
</evidence>
<gene>
    <name evidence="1" type="ORF">DY000_02002494</name>
</gene>
<organism evidence="1 2">
    <name type="scientific">Brassica cretica</name>
    <name type="common">Mustard</name>
    <dbReference type="NCBI Taxonomy" id="69181"/>
    <lineage>
        <taxon>Eukaryota</taxon>
        <taxon>Viridiplantae</taxon>
        <taxon>Streptophyta</taxon>
        <taxon>Embryophyta</taxon>
        <taxon>Tracheophyta</taxon>
        <taxon>Spermatophyta</taxon>
        <taxon>Magnoliopsida</taxon>
        <taxon>eudicotyledons</taxon>
        <taxon>Gunneridae</taxon>
        <taxon>Pentapetalae</taxon>
        <taxon>rosids</taxon>
        <taxon>malvids</taxon>
        <taxon>Brassicales</taxon>
        <taxon>Brassicaceae</taxon>
        <taxon>Brassiceae</taxon>
        <taxon>Brassica</taxon>
    </lineage>
</organism>
<evidence type="ECO:0000313" key="1">
    <source>
        <dbReference type="EMBL" id="KAF3549548.1"/>
    </source>
</evidence>
<evidence type="ECO:0008006" key="3">
    <source>
        <dbReference type="Google" id="ProtNLM"/>
    </source>
</evidence>
<dbReference type="Proteomes" id="UP000266723">
    <property type="component" value="Unassembled WGS sequence"/>
</dbReference>
<sequence length="63" mass="7082">MEHASMDLKKREFALTVALLEKVKAFSLEGKPWKQLSFSLVKLMLRLLLITTTSSVLCKSPSS</sequence>
<accession>A0ABQ7CCP1</accession>
<dbReference type="EMBL" id="QGKV02000832">
    <property type="protein sequence ID" value="KAF3549548.1"/>
    <property type="molecule type" value="Genomic_DNA"/>
</dbReference>
<proteinExistence type="predicted"/>
<name>A0ABQ7CCP1_BRACR</name>
<protein>
    <recommendedName>
        <fullName evidence="3">ENTH domain-containing protein</fullName>
    </recommendedName>
</protein>
<comment type="caution">
    <text evidence="1">The sequence shown here is derived from an EMBL/GenBank/DDBJ whole genome shotgun (WGS) entry which is preliminary data.</text>
</comment>
<keyword evidence="2" id="KW-1185">Reference proteome</keyword>